<name>A0A1M4Y3K0_9BACT</name>
<gene>
    <name evidence="2" type="ORF">SAMN02745131_01581</name>
</gene>
<proteinExistence type="predicted"/>
<dbReference type="InterPro" id="IPR032579">
    <property type="entry name" value="Phe_SMUG2-like"/>
</dbReference>
<dbReference type="OrthoDB" id="7107805at2"/>
<dbReference type="InterPro" id="IPR005122">
    <property type="entry name" value="Uracil-DNA_glycosylase-like"/>
</dbReference>
<evidence type="ECO:0000313" key="3">
    <source>
        <dbReference type="Proteomes" id="UP000184048"/>
    </source>
</evidence>
<dbReference type="AlphaFoldDB" id="A0A1M4Y3K0"/>
<reference evidence="2 3" key="1">
    <citation type="submission" date="2016-11" db="EMBL/GenBank/DDBJ databases">
        <authorList>
            <person name="Jaros S."/>
            <person name="Januszkiewicz K."/>
            <person name="Wedrychowicz H."/>
        </authorList>
    </citation>
    <scope>NUCLEOTIDE SEQUENCE [LARGE SCALE GENOMIC DNA]</scope>
    <source>
        <strain evidence="2 3">DSM 18119</strain>
    </source>
</reference>
<keyword evidence="3" id="KW-1185">Reference proteome</keyword>
<dbReference type="Gene3D" id="3.40.470.10">
    <property type="entry name" value="Uracil-DNA glycosylase-like domain"/>
    <property type="match status" value="1"/>
</dbReference>
<evidence type="ECO:0000313" key="2">
    <source>
        <dbReference type="EMBL" id="SHF00275.1"/>
    </source>
</evidence>
<dbReference type="EMBL" id="FQUU01000005">
    <property type="protein sequence ID" value="SHF00275.1"/>
    <property type="molecule type" value="Genomic_DNA"/>
</dbReference>
<protein>
    <recommendedName>
        <fullName evidence="1">Uracil-DNA glycosylase-like domain-containing protein</fullName>
    </recommendedName>
</protein>
<feature type="domain" description="Uracil-DNA glycosylase-like" evidence="1">
    <location>
        <begin position="50"/>
        <end position="225"/>
    </location>
</feature>
<accession>A0A1M4Y3K0</accession>
<dbReference type="Pfam" id="PF03167">
    <property type="entry name" value="UDG"/>
    <property type="match status" value="1"/>
</dbReference>
<dbReference type="CDD" id="cd19375">
    <property type="entry name" value="UDG-F3-like_SMUG2"/>
    <property type="match status" value="1"/>
</dbReference>
<sequence length="227" mass="26756">MNDENTWAQHLINYYKALQPPVELPNNVEWLYPQQNPEVISIVETFCNKFYDDSNERTLLLGINPGRFGAGITGVNFTASKELEEYCDIDHPFKKRSELSAEFIYKVINAYGGVKPFYAKFFIGSVCPLGFIKGGKNINYYDDKDLVKAVQPFITRNMERFLSYKVNRKRVICIGGEKNYKYLLALNEKHKWFKTIEIVPHPRFIMQYRRKYLDEYISQYLEVLKKK</sequence>
<dbReference type="InterPro" id="IPR036895">
    <property type="entry name" value="Uracil-DNA_glycosylase-like_sf"/>
</dbReference>
<evidence type="ECO:0000259" key="1">
    <source>
        <dbReference type="Pfam" id="PF03167"/>
    </source>
</evidence>
<dbReference type="Proteomes" id="UP000184048">
    <property type="component" value="Unassembled WGS sequence"/>
</dbReference>
<dbReference type="SUPFAM" id="SSF52141">
    <property type="entry name" value="Uracil-DNA glycosylase-like"/>
    <property type="match status" value="1"/>
</dbReference>
<dbReference type="STRING" id="1121884.SAMN02745131_01581"/>
<organism evidence="2 3">
    <name type="scientific">Flavisolibacter ginsengisoli DSM 18119</name>
    <dbReference type="NCBI Taxonomy" id="1121884"/>
    <lineage>
        <taxon>Bacteria</taxon>
        <taxon>Pseudomonadati</taxon>
        <taxon>Bacteroidota</taxon>
        <taxon>Chitinophagia</taxon>
        <taxon>Chitinophagales</taxon>
        <taxon>Chitinophagaceae</taxon>
        <taxon>Flavisolibacter</taxon>
    </lineage>
</organism>